<comment type="caution">
    <text evidence="9">The sequence shown here is derived from an EMBL/GenBank/DDBJ whole genome shotgun (WGS) entry which is preliminary data.</text>
</comment>
<evidence type="ECO:0000256" key="5">
    <source>
        <dbReference type="ARBA" id="ARBA00022801"/>
    </source>
</evidence>
<dbReference type="InterPro" id="IPR017850">
    <property type="entry name" value="Alkaline_phosphatase_core_sf"/>
</dbReference>
<keyword evidence="4" id="KW-0732">Signal</keyword>
<accession>A0A547PD92</accession>
<dbReference type="CDD" id="cd16030">
    <property type="entry name" value="iduronate-2-sulfatase"/>
    <property type="match status" value="1"/>
</dbReference>
<feature type="domain" description="Sulfatase N-terminal" evidence="8">
    <location>
        <begin position="59"/>
        <end position="399"/>
    </location>
</feature>
<dbReference type="InterPro" id="IPR035874">
    <property type="entry name" value="IDS"/>
</dbReference>
<evidence type="ECO:0000256" key="1">
    <source>
        <dbReference type="ARBA" id="ARBA00001913"/>
    </source>
</evidence>
<evidence type="ECO:0000256" key="4">
    <source>
        <dbReference type="ARBA" id="ARBA00022729"/>
    </source>
</evidence>
<dbReference type="Proteomes" id="UP000316343">
    <property type="component" value="Unassembled WGS sequence"/>
</dbReference>
<dbReference type="SUPFAM" id="SSF53649">
    <property type="entry name" value="Alkaline phosphatase-like"/>
    <property type="match status" value="1"/>
</dbReference>
<protein>
    <submittedName>
        <fullName evidence="9">Sulfatase</fullName>
    </submittedName>
</protein>
<evidence type="ECO:0000256" key="7">
    <source>
        <dbReference type="SAM" id="MobiDB-lite"/>
    </source>
</evidence>
<dbReference type="GO" id="GO:0005737">
    <property type="term" value="C:cytoplasm"/>
    <property type="evidence" value="ECO:0007669"/>
    <property type="project" value="TreeGrafter"/>
</dbReference>
<comment type="similarity">
    <text evidence="2">Belongs to the sulfatase family.</text>
</comment>
<evidence type="ECO:0000256" key="3">
    <source>
        <dbReference type="ARBA" id="ARBA00022723"/>
    </source>
</evidence>
<reference evidence="9 10" key="1">
    <citation type="submission" date="2019-06" db="EMBL/GenBank/DDBJ databases">
        <title>Erythrobacter insulae sp. nov., isolated from a tidal flat.</title>
        <authorList>
            <person name="Yoon J.-H."/>
        </authorList>
    </citation>
    <scope>NUCLEOTIDE SEQUENCE [LARGE SCALE GENOMIC DNA]</scope>
    <source>
        <strain evidence="9 10">JBTF-M21</strain>
    </source>
</reference>
<evidence type="ECO:0000313" key="9">
    <source>
        <dbReference type="EMBL" id="TRD12111.1"/>
    </source>
</evidence>
<feature type="compositionally biased region" description="Basic and acidic residues" evidence="7">
    <location>
        <begin position="189"/>
        <end position="202"/>
    </location>
</feature>
<keyword evidence="10" id="KW-1185">Reference proteome</keyword>
<dbReference type="OrthoDB" id="9795675at2"/>
<dbReference type="Gene3D" id="3.40.720.10">
    <property type="entry name" value="Alkaline Phosphatase, subunit A"/>
    <property type="match status" value="1"/>
</dbReference>
<gene>
    <name evidence="9" type="ORF">FGU71_09740</name>
</gene>
<comment type="cofactor">
    <cofactor evidence="1">
        <name>Ca(2+)</name>
        <dbReference type="ChEBI" id="CHEBI:29108"/>
    </cofactor>
</comment>
<evidence type="ECO:0000313" key="10">
    <source>
        <dbReference type="Proteomes" id="UP000316343"/>
    </source>
</evidence>
<organism evidence="9 10">
    <name type="scientific">Erythrobacter insulae</name>
    <dbReference type="NCBI Taxonomy" id="2584124"/>
    <lineage>
        <taxon>Bacteria</taxon>
        <taxon>Pseudomonadati</taxon>
        <taxon>Pseudomonadota</taxon>
        <taxon>Alphaproteobacteria</taxon>
        <taxon>Sphingomonadales</taxon>
        <taxon>Erythrobacteraceae</taxon>
        <taxon>Erythrobacter/Porphyrobacter group</taxon>
        <taxon>Erythrobacter</taxon>
    </lineage>
</organism>
<evidence type="ECO:0000256" key="2">
    <source>
        <dbReference type="ARBA" id="ARBA00008779"/>
    </source>
</evidence>
<name>A0A547PD92_9SPHN</name>
<dbReference type="EMBL" id="VHJK01000001">
    <property type="protein sequence ID" value="TRD12111.1"/>
    <property type="molecule type" value="Genomic_DNA"/>
</dbReference>
<keyword evidence="5" id="KW-0378">Hydrolase</keyword>
<keyword evidence="3" id="KW-0479">Metal-binding</keyword>
<dbReference type="PANTHER" id="PTHR45953:SF1">
    <property type="entry name" value="IDURONATE 2-SULFATASE"/>
    <property type="match status" value="1"/>
</dbReference>
<dbReference type="PANTHER" id="PTHR45953">
    <property type="entry name" value="IDURONATE 2-SULFATASE"/>
    <property type="match status" value="1"/>
</dbReference>
<evidence type="ECO:0000256" key="6">
    <source>
        <dbReference type="ARBA" id="ARBA00022837"/>
    </source>
</evidence>
<feature type="region of interest" description="Disordered" evidence="7">
    <location>
        <begin position="181"/>
        <end position="202"/>
    </location>
</feature>
<sequence>MFIYDQNQAQAGRVALIVCGRKHMVQVSRREFSMGALLGATMLSGCLQPGQAAGAGKAKNLLLIVIDDLNDWVTALGDHPQVNTPHIDALAASGTVFTNAHAQAPICGPSRASLFSGLYPAQTGIYGQIKDADLGPAVAAVSPTLLLPQYLRSHGFFTAGRGKVSHQGGQEGMFDEYHARSAKNGDYGPKPEKRIKWDSDKTHTDWGAHPDTDAEMIDHITATWGAQFLQREHTQPFMLALGFVRPHVPWYVPQHWLDKFPLDEIEMPKVLANDLGDVPQAARDLAAVPQMPTLEWAMENNEWRPIMQAYLASIAFVDHCVGMVMESLRASGRSEDTLVCLASDNGYHLGEKQRFAKMSLWERSTRVPLMFAGPGIRPQVITDPVGLIDIYPTTIDILGLPANTENAGRSLAPLLTLGQALPVEPQLSVYGEGNYAVIDQRYRYIRYADGSEELYDHENDPMEWTNLAERPEVAEVKQRLGRYIPANALPEFPSPTAAS</sequence>
<proteinExistence type="inferred from homology"/>
<evidence type="ECO:0000259" key="8">
    <source>
        <dbReference type="Pfam" id="PF00884"/>
    </source>
</evidence>
<dbReference type="AlphaFoldDB" id="A0A547PD92"/>
<dbReference type="InterPro" id="IPR000917">
    <property type="entry name" value="Sulfatase_N"/>
</dbReference>
<keyword evidence="6" id="KW-0106">Calcium</keyword>
<dbReference type="GO" id="GO:0004423">
    <property type="term" value="F:iduronate-2-sulfatase activity"/>
    <property type="evidence" value="ECO:0007669"/>
    <property type="project" value="InterPro"/>
</dbReference>
<dbReference type="Pfam" id="PF00884">
    <property type="entry name" value="Sulfatase"/>
    <property type="match status" value="1"/>
</dbReference>
<dbReference type="GO" id="GO:0046872">
    <property type="term" value="F:metal ion binding"/>
    <property type="evidence" value="ECO:0007669"/>
    <property type="project" value="UniProtKB-KW"/>
</dbReference>